<organism evidence="3 4">
    <name type="scientific">Serendipita vermifera MAFF 305830</name>
    <dbReference type="NCBI Taxonomy" id="933852"/>
    <lineage>
        <taxon>Eukaryota</taxon>
        <taxon>Fungi</taxon>
        <taxon>Dikarya</taxon>
        <taxon>Basidiomycota</taxon>
        <taxon>Agaricomycotina</taxon>
        <taxon>Agaricomycetes</taxon>
        <taxon>Sebacinales</taxon>
        <taxon>Serendipitaceae</taxon>
        <taxon>Serendipita</taxon>
    </lineage>
</organism>
<accession>A0A0C3BIZ2</accession>
<gene>
    <name evidence="3" type="ORF">M408DRAFT_6444</name>
</gene>
<evidence type="ECO:0000256" key="1">
    <source>
        <dbReference type="SAM" id="MobiDB-lite"/>
    </source>
</evidence>
<dbReference type="InterPro" id="IPR002048">
    <property type="entry name" value="EF_hand_dom"/>
</dbReference>
<dbReference type="PROSITE" id="PS50222">
    <property type="entry name" value="EF_HAND_2"/>
    <property type="match status" value="1"/>
</dbReference>
<keyword evidence="4" id="KW-1185">Reference proteome</keyword>
<name>A0A0C3BIZ2_SERVB</name>
<dbReference type="AlphaFoldDB" id="A0A0C3BIZ2"/>
<proteinExistence type="predicted"/>
<feature type="domain" description="EF-hand" evidence="2">
    <location>
        <begin position="98"/>
        <end position="133"/>
    </location>
</feature>
<evidence type="ECO:0000313" key="3">
    <source>
        <dbReference type="EMBL" id="KIM32079.1"/>
    </source>
</evidence>
<reference evidence="4" key="2">
    <citation type="submission" date="2015-01" db="EMBL/GenBank/DDBJ databases">
        <title>Evolutionary Origins and Diversification of the Mycorrhizal Mutualists.</title>
        <authorList>
            <consortium name="DOE Joint Genome Institute"/>
            <consortium name="Mycorrhizal Genomics Consortium"/>
            <person name="Kohler A."/>
            <person name="Kuo A."/>
            <person name="Nagy L.G."/>
            <person name="Floudas D."/>
            <person name="Copeland A."/>
            <person name="Barry K.W."/>
            <person name="Cichocki N."/>
            <person name="Veneault-Fourrey C."/>
            <person name="LaButti K."/>
            <person name="Lindquist E.A."/>
            <person name="Lipzen A."/>
            <person name="Lundell T."/>
            <person name="Morin E."/>
            <person name="Murat C."/>
            <person name="Riley R."/>
            <person name="Ohm R."/>
            <person name="Sun H."/>
            <person name="Tunlid A."/>
            <person name="Henrissat B."/>
            <person name="Grigoriev I.V."/>
            <person name="Hibbett D.S."/>
            <person name="Martin F."/>
        </authorList>
    </citation>
    <scope>NUCLEOTIDE SEQUENCE [LARGE SCALE GENOMIC DNA]</scope>
    <source>
        <strain evidence="4">MAFF 305830</strain>
    </source>
</reference>
<protein>
    <recommendedName>
        <fullName evidence="2">EF-hand domain-containing protein</fullName>
    </recommendedName>
</protein>
<evidence type="ECO:0000313" key="4">
    <source>
        <dbReference type="Proteomes" id="UP000054097"/>
    </source>
</evidence>
<feature type="compositionally biased region" description="Basic and acidic residues" evidence="1">
    <location>
        <begin position="302"/>
        <end position="320"/>
    </location>
</feature>
<dbReference type="STRING" id="933852.A0A0C3BIZ2"/>
<dbReference type="EMBL" id="KN824280">
    <property type="protein sequence ID" value="KIM32079.1"/>
    <property type="molecule type" value="Genomic_DNA"/>
</dbReference>
<sequence length="359" mass="42317">MDWLARQVSISDDARHRLTLLVGDLVRWDAVQLDFKEFSESPWISILDFLYFAPTYRSLKYATAQLPNLGREHSSRGLSGFIDSRFRRNRSGVVLSHDEVRAFKRVWDTFDTEKTGYITSKQIDSFLLKLSGIFQVRIYPASHRVPILLEASQISPSNLLVASQTRVGSLGLRKLKESLSELNWEEIERRRRVQNRVFWEARLIARKEEGKISFLRMMALLGYNKVFERDKVDEIDEHIRGRAFADELRKVMRKDMVRRLLLMAYHRRRFQHLLEERRSCQRNTDAPEIGVPLSLQDGEAEWQQRQHNADRTREDEPARMRERRPRLRPLRRFSPRVAGVSGTGVQQNEEVEAEWPWSV</sequence>
<feature type="region of interest" description="Disordered" evidence="1">
    <location>
        <begin position="300"/>
        <end position="359"/>
    </location>
</feature>
<reference evidence="3 4" key="1">
    <citation type="submission" date="2014-04" db="EMBL/GenBank/DDBJ databases">
        <authorList>
            <consortium name="DOE Joint Genome Institute"/>
            <person name="Kuo A."/>
            <person name="Zuccaro A."/>
            <person name="Kohler A."/>
            <person name="Nagy L.G."/>
            <person name="Floudas D."/>
            <person name="Copeland A."/>
            <person name="Barry K.W."/>
            <person name="Cichocki N."/>
            <person name="Veneault-Fourrey C."/>
            <person name="LaButti K."/>
            <person name="Lindquist E.A."/>
            <person name="Lipzen A."/>
            <person name="Lundell T."/>
            <person name="Morin E."/>
            <person name="Murat C."/>
            <person name="Sun H."/>
            <person name="Tunlid A."/>
            <person name="Henrissat B."/>
            <person name="Grigoriev I.V."/>
            <person name="Hibbett D.S."/>
            <person name="Martin F."/>
            <person name="Nordberg H.P."/>
            <person name="Cantor M.N."/>
            <person name="Hua S.X."/>
        </authorList>
    </citation>
    <scope>NUCLEOTIDE SEQUENCE [LARGE SCALE GENOMIC DNA]</scope>
    <source>
        <strain evidence="3 4">MAFF 305830</strain>
    </source>
</reference>
<dbReference type="GO" id="GO:0005509">
    <property type="term" value="F:calcium ion binding"/>
    <property type="evidence" value="ECO:0007669"/>
    <property type="project" value="InterPro"/>
</dbReference>
<evidence type="ECO:0000259" key="2">
    <source>
        <dbReference type="PROSITE" id="PS50222"/>
    </source>
</evidence>
<dbReference type="HOGENOM" id="CLU_771987_0_0_1"/>
<dbReference type="Proteomes" id="UP000054097">
    <property type="component" value="Unassembled WGS sequence"/>
</dbReference>
<dbReference type="OrthoDB" id="2996840at2759"/>
<feature type="compositionally biased region" description="Basic residues" evidence="1">
    <location>
        <begin position="321"/>
        <end position="334"/>
    </location>
</feature>
<dbReference type="Gene3D" id="1.10.238.10">
    <property type="entry name" value="EF-hand"/>
    <property type="match status" value="1"/>
</dbReference>